<dbReference type="PANTHER" id="PTHR23511">
    <property type="entry name" value="SYNAPTIC VESICLE GLYCOPROTEIN 2"/>
    <property type="match status" value="1"/>
</dbReference>
<dbReference type="GO" id="GO:0016020">
    <property type="term" value="C:membrane"/>
    <property type="evidence" value="ECO:0007669"/>
    <property type="project" value="UniProtKB-SubCell"/>
</dbReference>
<evidence type="ECO:0000256" key="2">
    <source>
        <dbReference type="ARBA" id="ARBA00022448"/>
    </source>
</evidence>
<comment type="subcellular location">
    <subcellularLocation>
        <location evidence="1">Membrane</location>
        <topology evidence="1">Multi-pass membrane protein</topology>
    </subcellularLocation>
</comment>
<keyword evidence="4 7" id="KW-1133">Transmembrane helix</keyword>
<feature type="transmembrane region" description="Helical" evidence="7">
    <location>
        <begin position="56"/>
        <end position="74"/>
    </location>
</feature>
<evidence type="ECO:0000256" key="4">
    <source>
        <dbReference type="ARBA" id="ARBA00022989"/>
    </source>
</evidence>
<keyword evidence="2" id="KW-0813">Transport</keyword>
<keyword evidence="5 7" id="KW-0472">Membrane</keyword>
<organism evidence="9 10">
    <name type="scientific">Triparma strigata</name>
    <dbReference type="NCBI Taxonomy" id="1606541"/>
    <lineage>
        <taxon>Eukaryota</taxon>
        <taxon>Sar</taxon>
        <taxon>Stramenopiles</taxon>
        <taxon>Ochrophyta</taxon>
        <taxon>Bolidophyceae</taxon>
        <taxon>Parmales</taxon>
        <taxon>Triparmaceae</taxon>
        <taxon>Triparma</taxon>
    </lineage>
</organism>
<feature type="transmembrane region" description="Helical" evidence="7">
    <location>
        <begin position="12"/>
        <end position="31"/>
    </location>
</feature>
<dbReference type="EMBL" id="BRXY01000387">
    <property type="protein sequence ID" value="GMH91571.1"/>
    <property type="molecule type" value="Genomic_DNA"/>
</dbReference>
<evidence type="ECO:0000256" key="1">
    <source>
        <dbReference type="ARBA" id="ARBA00004141"/>
    </source>
</evidence>
<sequence length="207" mass="22173">MFEVSSVSWKYFNITCSLPSALATYLVYMYVPDPKAAAFVGNVGSFLVIDHVERRSLLGVSVLCASLSAFLFAFSAKDNSSPTTIIAAACLFQISDTAAWNVVDTVSTEQFPKRQSKATGFGICSATGRLGAFAAQFVNGSLIGGDGGMNGGATELLIVDGLMLMLCAVGTWGLDERVRYLDDDNDEDEDANDQDKDEEANLVDFVE</sequence>
<evidence type="ECO:0000256" key="3">
    <source>
        <dbReference type="ARBA" id="ARBA00022692"/>
    </source>
</evidence>
<comment type="caution">
    <text evidence="9">The sequence shown here is derived from an EMBL/GenBank/DDBJ whole genome shotgun (WGS) entry which is preliminary data.</text>
</comment>
<protein>
    <recommendedName>
        <fullName evidence="8">Major facilitator superfamily (MFS) profile domain-containing protein</fullName>
    </recommendedName>
</protein>
<accession>A0A9W7BI47</accession>
<name>A0A9W7BI47_9STRA</name>
<keyword evidence="3 7" id="KW-0812">Transmembrane</keyword>
<keyword evidence="10" id="KW-1185">Reference proteome</keyword>
<dbReference type="InterPro" id="IPR036259">
    <property type="entry name" value="MFS_trans_sf"/>
</dbReference>
<dbReference type="Gene3D" id="1.20.1250.20">
    <property type="entry name" value="MFS general substrate transporter like domains"/>
    <property type="match status" value="1"/>
</dbReference>
<dbReference type="Proteomes" id="UP001165085">
    <property type="component" value="Unassembled WGS sequence"/>
</dbReference>
<dbReference type="SUPFAM" id="SSF103473">
    <property type="entry name" value="MFS general substrate transporter"/>
    <property type="match status" value="1"/>
</dbReference>
<dbReference type="GO" id="GO:0022857">
    <property type="term" value="F:transmembrane transporter activity"/>
    <property type="evidence" value="ECO:0007669"/>
    <property type="project" value="InterPro"/>
</dbReference>
<reference evidence="10" key="1">
    <citation type="journal article" date="2023" name="Commun. Biol.">
        <title>Genome analysis of Parmales, the sister group of diatoms, reveals the evolutionary specialization of diatoms from phago-mixotrophs to photoautotrophs.</title>
        <authorList>
            <person name="Ban H."/>
            <person name="Sato S."/>
            <person name="Yoshikawa S."/>
            <person name="Yamada K."/>
            <person name="Nakamura Y."/>
            <person name="Ichinomiya M."/>
            <person name="Sato N."/>
            <person name="Blanc-Mathieu R."/>
            <person name="Endo H."/>
            <person name="Kuwata A."/>
            <person name="Ogata H."/>
        </authorList>
    </citation>
    <scope>NUCLEOTIDE SEQUENCE [LARGE SCALE GENOMIC DNA]</scope>
    <source>
        <strain evidence="10">NIES 3701</strain>
    </source>
</reference>
<evidence type="ECO:0000313" key="10">
    <source>
        <dbReference type="Proteomes" id="UP001165085"/>
    </source>
</evidence>
<evidence type="ECO:0000256" key="5">
    <source>
        <dbReference type="ARBA" id="ARBA00023136"/>
    </source>
</evidence>
<evidence type="ECO:0000256" key="6">
    <source>
        <dbReference type="SAM" id="MobiDB-lite"/>
    </source>
</evidence>
<evidence type="ECO:0000256" key="7">
    <source>
        <dbReference type="SAM" id="Phobius"/>
    </source>
</evidence>
<evidence type="ECO:0000313" key="9">
    <source>
        <dbReference type="EMBL" id="GMH91571.1"/>
    </source>
</evidence>
<dbReference type="PROSITE" id="PS50850">
    <property type="entry name" value="MFS"/>
    <property type="match status" value="1"/>
</dbReference>
<dbReference type="AlphaFoldDB" id="A0A9W7BI47"/>
<proteinExistence type="predicted"/>
<dbReference type="InterPro" id="IPR020846">
    <property type="entry name" value="MFS_dom"/>
</dbReference>
<evidence type="ECO:0000259" key="8">
    <source>
        <dbReference type="PROSITE" id="PS50850"/>
    </source>
</evidence>
<dbReference type="OrthoDB" id="206084at2759"/>
<gene>
    <name evidence="9" type="ORF">TrST_g4252</name>
</gene>
<feature type="region of interest" description="Disordered" evidence="6">
    <location>
        <begin position="184"/>
        <end position="207"/>
    </location>
</feature>
<dbReference type="PANTHER" id="PTHR23511:SF34">
    <property type="entry name" value="SYNAPTIC VESICLE GLYCOPROTEIN 2"/>
    <property type="match status" value="1"/>
</dbReference>
<feature type="domain" description="Major facilitator superfamily (MFS) profile" evidence="8">
    <location>
        <begin position="1"/>
        <end position="179"/>
    </location>
</feature>